<dbReference type="InterPro" id="IPR000073">
    <property type="entry name" value="AB_hydrolase_1"/>
</dbReference>
<name>A0A1L7UD44_FUSMA</name>
<feature type="domain" description="AB hydrolase-1" evidence="1">
    <location>
        <begin position="8"/>
        <end position="253"/>
    </location>
</feature>
<keyword evidence="3" id="KW-1185">Reference proteome</keyword>
<dbReference type="Gene3D" id="3.40.50.1820">
    <property type="entry name" value="alpha/beta hydrolase"/>
    <property type="match status" value="1"/>
</dbReference>
<evidence type="ECO:0000313" key="2">
    <source>
        <dbReference type="EMBL" id="CVL08339.1"/>
    </source>
</evidence>
<dbReference type="GeneID" id="65084391"/>
<accession>A0A1L7UD44</accession>
<dbReference type="PANTHER" id="PTHR37017">
    <property type="entry name" value="AB HYDROLASE-1 DOMAIN-CONTAINING PROTEIN-RELATED"/>
    <property type="match status" value="1"/>
</dbReference>
<dbReference type="EMBL" id="FCQH01000023">
    <property type="protein sequence ID" value="CVL08339.1"/>
    <property type="molecule type" value="Genomic_DNA"/>
</dbReference>
<dbReference type="InterPro" id="IPR052897">
    <property type="entry name" value="Sec-Metab_Biosynth_Hydrolase"/>
</dbReference>
<sequence length="261" mass="28779">MAEKKPVVVIVPGGFCSPEVYQPVANILEQDGFTVIIPTLTVTKDLTSKDPASPEFKELATKGLLDDVKEIHDRLASELDQGSEIVIFGHSYGSLPGLLSIERHTVKDRQAKGLSGGIKAYIAVAGFPFAQRGMNVLGNTEPAPPMPYHELQDGIFYMTEAAKPLFFSDLSPDKQDEAWKLVLRSQSQKSLSDVSEFINSDVTIPKTYVICEKDHVVPPEVQEMFIQAGGFDKVERLPSGHFPFVSIPEETARMFAEITLR</sequence>
<dbReference type="VEuPathDB" id="FungiDB:FMAN_05124"/>
<organism evidence="2 3">
    <name type="scientific">Fusarium mangiferae</name>
    <name type="common">Mango malformation disease fungus</name>
    <dbReference type="NCBI Taxonomy" id="192010"/>
    <lineage>
        <taxon>Eukaryota</taxon>
        <taxon>Fungi</taxon>
        <taxon>Dikarya</taxon>
        <taxon>Ascomycota</taxon>
        <taxon>Pezizomycotina</taxon>
        <taxon>Sordariomycetes</taxon>
        <taxon>Hypocreomycetidae</taxon>
        <taxon>Hypocreales</taxon>
        <taxon>Nectriaceae</taxon>
        <taxon>Fusarium</taxon>
        <taxon>Fusarium fujikuroi species complex</taxon>
    </lineage>
</organism>
<reference evidence="3" key="1">
    <citation type="journal article" date="2016" name="Genome Biol. Evol.">
        <title>Comparative 'omics' of the Fusarium fujikuroi species complex highlights differences in genetic potential and metabolite synthesis.</title>
        <authorList>
            <person name="Niehaus E.-M."/>
            <person name="Muensterkoetter M."/>
            <person name="Proctor R.H."/>
            <person name="Brown D.W."/>
            <person name="Sharon A."/>
            <person name="Idan Y."/>
            <person name="Oren-Young L."/>
            <person name="Sieber C.M."/>
            <person name="Novak O."/>
            <person name="Pencik A."/>
            <person name="Tarkowska D."/>
            <person name="Hromadova K."/>
            <person name="Freeman S."/>
            <person name="Maymon M."/>
            <person name="Elazar M."/>
            <person name="Youssef S.A."/>
            <person name="El-Shabrawy E.S.M."/>
            <person name="Shalaby A.B.A."/>
            <person name="Houterman P."/>
            <person name="Brock N.L."/>
            <person name="Burkhardt I."/>
            <person name="Tsavkelova E.A."/>
            <person name="Dickschat J.S."/>
            <person name="Galuszka P."/>
            <person name="Gueldener U."/>
            <person name="Tudzynski B."/>
        </authorList>
    </citation>
    <scope>NUCLEOTIDE SEQUENCE [LARGE SCALE GENOMIC DNA]</scope>
    <source>
        <strain evidence="3">MRC7560</strain>
    </source>
</reference>
<proteinExistence type="predicted"/>
<protein>
    <recommendedName>
        <fullName evidence="1">AB hydrolase-1 domain-containing protein</fullName>
    </recommendedName>
</protein>
<evidence type="ECO:0000313" key="3">
    <source>
        <dbReference type="Proteomes" id="UP000184255"/>
    </source>
</evidence>
<dbReference type="RefSeq" id="XP_041691029.1">
    <property type="nucleotide sequence ID" value="XM_041825672.1"/>
</dbReference>
<dbReference type="SUPFAM" id="SSF53474">
    <property type="entry name" value="alpha/beta-Hydrolases"/>
    <property type="match status" value="1"/>
</dbReference>
<comment type="caution">
    <text evidence="2">The sequence shown here is derived from an EMBL/GenBank/DDBJ whole genome shotgun (WGS) entry which is preliminary data.</text>
</comment>
<gene>
    <name evidence="2" type="ORF">FMAN_05124</name>
</gene>
<evidence type="ECO:0000259" key="1">
    <source>
        <dbReference type="Pfam" id="PF12697"/>
    </source>
</evidence>
<dbReference type="PANTHER" id="PTHR37017:SF11">
    <property type="entry name" value="ESTERASE_LIPASE_THIOESTERASE DOMAIN-CONTAINING PROTEIN"/>
    <property type="match status" value="1"/>
</dbReference>
<dbReference type="AlphaFoldDB" id="A0A1L7UD44"/>
<dbReference type="InterPro" id="IPR029058">
    <property type="entry name" value="AB_hydrolase_fold"/>
</dbReference>
<dbReference type="Proteomes" id="UP000184255">
    <property type="component" value="Unassembled WGS sequence"/>
</dbReference>
<dbReference type="Pfam" id="PF12697">
    <property type="entry name" value="Abhydrolase_6"/>
    <property type="match status" value="1"/>
</dbReference>